<gene>
    <name evidence="1" type="ORF">SAMN05216574_107177</name>
</gene>
<reference evidence="2" key="1">
    <citation type="submission" date="2016-10" db="EMBL/GenBank/DDBJ databases">
        <authorList>
            <person name="Varghese N."/>
            <person name="Submissions S."/>
        </authorList>
    </citation>
    <scope>NUCLEOTIDE SEQUENCE [LARGE SCALE GENOMIC DNA]</scope>
    <source>
        <strain evidence="2">DSM 46838</strain>
    </source>
</reference>
<protein>
    <submittedName>
        <fullName evidence="1">Uncharacterized protein</fullName>
    </submittedName>
</protein>
<keyword evidence="2" id="KW-1185">Reference proteome</keyword>
<sequence length="64" mass="7328">MPVDETQQIDNRVYTAWQRTTYVPPLCPACGTALIPQWLDVEAAGPNRMFRLTYAFCCNSCEDR</sequence>
<proteinExistence type="predicted"/>
<dbReference type="AlphaFoldDB" id="A0A1I2EU45"/>
<evidence type="ECO:0000313" key="1">
    <source>
        <dbReference type="EMBL" id="SFE95978.1"/>
    </source>
</evidence>
<dbReference type="STRING" id="1798228.SAMN05216574_107177"/>
<evidence type="ECO:0000313" key="2">
    <source>
        <dbReference type="Proteomes" id="UP000198589"/>
    </source>
</evidence>
<organism evidence="1 2">
    <name type="scientific">Blastococcus tunisiensis</name>
    <dbReference type="NCBI Taxonomy" id="1798228"/>
    <lineage>
        <taxon>Bacteria</taxon>
        <taxon>Bacillati</taxon>
        <taxon>Actinomycetota</taxon>
        <taxon>Actinomycetes</taxon>
        <taxon>Geodermatophilales</taxon>
        <taxon>Geodermatophilaceae</taxon>
        <taxon>Blastococcus</taxon>
    </lineage>
</organism>
<dbReference type="EMBL" id="FOND01000007">
    <property type="protein sequence ID" value="SFE95978.1"/>
    <property type="molecule type" value="Genomic_DNA"/>
</dbReference>
<dbReference type="Proteomes" id="UP000198589">
    <property type="component" value="Unassembled WGS sequence"/>
</dbReference>
<accession>A0A1I2EU45</accession>
<name>A0A1I2EU45_9ACTN</name>